<organism evidence="8 9">
    <name type="scientific">Oopsacas minuta</name>
    <dbReference type="NCBI Taxonomy" id="111878"/>
    <lineage>
        <taxon>Eukaryota</taxon>
        <taxon>Metazoa</taxon>
        <taxon>Porifera</taxon>
        <taxon>Hexactinellida</taxon>
        <taxon>Hexasterophora</taxon>
        <taxon>Lyssacinosida</taxon>
        <taxon>Leucopsacidae</taxon>
        <taxon>Oopsacas</taxon>
    </lineage>
</organism>
<dbReference type="PANTHER" id="PTHR23215:SF0">
    <property type="entry name" value="BUB3-INTERACTING AND GLEBS MOTIF-CONTAINING PROTEIN ZNF207"/>
    <property type="match status" value="1"/>
</dbReference>
<evidence type="ECO:0000313" key="8">
    <source>
        <dbReference type="EMBL" id="KAI6658612.1"/>
    </source>
</evidence>
<sequence>MGRKRKKILKPWCWYCEREFEEEKVLIHHQKSKHFKCQYCQKKLYTGPGLVIHCSQVHKETVTEIPNAFPHRNNLEMDIYGTEGIPEKDRLERERNRGAGDDPKRYKQETGIAFVPAPPGMIPMMSGIPMMPPGHHGAVPLPMMSPQFGMVPPMPVGAMPAPPLPGRPMFPSGMQGGIHSSTEPGHPALPPPLFPSGSISADIPPAPARQPSNRKNVGYAVALNENATLMHPDNEISMEELRAMLPRYQSQHLIPRQPLPFTPPAQGEFQGAPLLYSRQDYPPPRHMHMSHSYKQY</sequence>
<evidence type="ECO:0000256" key="4">
    <source>
        <dbReference type="ARBA" id="ARBA00022833"/>
    </source>
</evidence>
<dbReference type="SMART" id="SM00355">
    <property type="entry name" value="ZnF_C2H2"/>
    <property type="match status" value="2"/>
</dbReference>
<protein>
    <submittedName>
        <fullName evidence="8">BUB3-interacting and GLEBS motif-containing protein</fullName>
    </submittedName>
</protein>
<comment type="subcellular location">
    <subcellularLocation>
        <location evidence="1">Nucleus</location>
    </subcellularLocation>
</comment>
<name>A0AAV7KAU8_9METZ</name>
<dbReference type="AlphaFoldDB" id="A0AAV7KAU8"/>
<evidence type="ECO:0000256" key="2">
    <source>
        <dbReference type="ARBA" id="ARBA00022723"/>
    </source>
</evidence>
<dbReference type="CDD" id="cd20908">
    <property type="entry name" value="SUF4-like"/>
    <property type="match status" value="1"/>
</dbReference>
<keyword evidence="2" id="KW-0479">Metal-binding</keyword>
<evidence type="ECO:0000256" key="1">
    <source>
        <dbReference type="ARBA" id="ARBA00004123"/>
    </source>
</evidence>
<feature type="compositionally biased region" description="Basic and acidic residues" evidence="6">
    <location>
        <begin position="85"/>
        <end position="105"/>
    </location>
</feature>
<keyword evidence="9" id="KW-1185">Reference proteome</keyword>
<evidence type="ECO:0000256" key="6">
    <source>
        <dbReference type="SAM" id="MobiDB-lite"/>
    </source>
</evidence>
<keyword evidence="5" id="KW-0539">Nucleus</keyword>
<gene>
    <name evidence="8" type="ORF">LOD99_15410</name>
</gene>
<comment type="caution">
    <text evidence="8">The sequence shown here is derived from an EMBL/GenBank/DDBJ whole genome shotgun (WGS) entry which is preliminary data.</text>
</comment>
<feature type="region of interest" description="Disordered" evidence="6">
    <location>
        <begin position="84"/>
        <end position="105"/>
    </location>
</feature>
<evidence type="ECO:0000256" key="5">
    <source>
        <dbReference type="ARBA" id="ARBA00023242"/>
    </source>
</evidence>
<dbReference type="PANTHER" id="PTHR23215">
    <property type="entry name" value="ZINC FINGER PROTEIN 207"/>
    <property type="match status" value="1"/>
</dbReference>
<dbReference type="Proteomes" id="UP001165289">
    <property type="component" value="Unassembled WGS sequence"/>
</dbReference>
<accession>A0AAV7KAU8</accession>
<evidence type="ECO:0000313" key="9">
    <source>
        <dbReference type="Proteomes" id="UP001165289"/>
    </source>
</evidence>
<dbReference type="InterPro" id="IPR013087">
    <property type="entry name" value="Znf_C2H2_type"/>
</dbReference>
<dbReference type="EMBL" id="JAKMXF010000088">
    <property type="protein sequence ID" value="KAI6658612.1"/>
    <property type="molecule type" value="Genomic_DNA"/>
</dbReference>
<dbReference type="GO" id="GO:0008270">
    <property type="term" value="F:zinc ion binding"/>
    <property type="evidence" value="ECO:0007669"/>
    <property type="project" value="UniProtKB-KW"/>
</dbReference>
<keyword evidence="3" id="KW-0863">Zinc-finger</keyword>
<evidence type="ECO:0000256" key="3">
    <source>
        <dbReference type="ARBA" id="ARBA00022771"/>
    </source>
</evidence>
<feature type="domain" description="C2H2-type" evidence="7">
    <location>
        <begin position="37"/>
        <end position="58"/>
    </location>
</feature>
<dbReference type="PROSITE" id="PS00028">
    <property type="entry name" value="ZINC_FINGER_C2H2_1"/>
    <property type="match status" value="1"/>
</dbReference>
<feature type="region of interest" description="Disordered" evidence="6">
    <location>
        <begin position="179"/>
        <end position="213"/>
    </location>
</feature>
<reference evidence="8 9" key="1">
    <citation type="journal article" date="2023" name="BMC Biol.">
        <title>The compact genome of the sponge Oopsacas minuta (Hexactinellida) is lacking key metazoan core genes.</title>
        <authorList>
            <person name="Santini S."/>
            <person name="Schenkelaars Q."/>
            <person name="Jourda C."/>
            <person name="Duchesne M."/>
            <person name="Belahbib H."/>
            <person name="Rocher C."/>
            <person name="Selva M."/>
            <person name="Riesgo A."/>
            <person name="Vervoort M."/>
            <person name="Leys S.P."/>
            <person name="Kodjabachian L."/>
            <person name="Le Bivic A."/>
            <person name="Borchiellini C."/>
            <person name="Claverie J.M."/>
            <person name="Renard E."/>
        </authorList>
    </citation>
    <scope>NUCLEOTIDE SEQUENCE [LARGE SCALE GENOMIC DNA]</scope>
    <source>
        <strain evidence="8">SPO-2</strain>
    </source>
</reference>
<keyword evidence="4" id="KW-0862">Zinc</keyword>
<dbReference type="GO" id="GO:0005634">
    <property type="term" value="C:nucleus"/>
    <property type="evidence" value="ECO:0007669"/>
    <property type="project" value="UniProtKB-SubCell"/>
</dbReference>
<evidence type="ECO:0000259" key="7">
    <source>
        <dbReference type="PROSITE" id="PS00028"/>
    </source>
</evidence>
<proteinExistence type="predicted"/>